<reference evidence="1" key="2">
    <citation type="submission" date="2023-06" db="EMBL/GenBank/DDBJ databases">
        <authorList>
            <consortium name="Lawrence Berkeley National Laboratory"/>
            <person name="Mondo S.J."/>
            <person name="Hensen N."/>
            <person name="Bonometti L."/>
            <person name="Westerberg I."/>
            <person name="Brannstrom I.O."/>
            <person name="Guillou S."/>
            <person name="Cros-Aarteil S."/>
            <person name="Calhoun S."/>
            <person name="Haridas S."/>
            <person name="Kuo A."/>
            <person name="Pangilinan J."/>
            <person name="Riley R."/>
            <person name="Labutti K."/>
            <person name="Andreopoulos B."/>
            <person name="Lipzen A."/>
            <person name="Chen C."/>
            <person name="Yanf M."/>
            <person name="Daum C."/>
            <person name="Ng V."/>
            <person name="Clum A."/>
            <person name="Steindorff A."/>
            <person name="Ohm R."/>
            <person name="Martin F."/>
            <person name="Silar P."/>
            <person name="Natvig D."/>
            <person name="Lalanne C."/>
            <person name="Gautier V."/>
            <person name="Ament-Velasquez S.L."/>
            <person name="Kruys A."/>
            <person name="Hutchinson M.I."/>
            <person name="Powell A.J."/>
            <person name="Barry K."/>
            <person name="Miller A.N."/>
            <person name="Grigoriev I.V."/>
            <person name="Debuchy R."/>
            <person name="Gladieux P."/>
            <person name="Thoren M.H."/>
            <person name="Johannesson H."/>
        </authorList>
    </citation>
    <scope>NUCLEOTIDE SEQUENCE</scope>
    <source>
        <strain evidence="1">PSN324</strain>
    </source>
</reference>
<proteinExistence type="predicted"/>
<comment type="caution">
    <text evidence="1">The sequence shown here is derived from an EMBL/GenBank/DDBJ whole genome shotgun (WGS) entry which is preliminary data.</text>
</comment>
<keyword evidence="2" id="KW-1185">Reference proteome</keyword>
<dbReference type="Proteomes" id="UP001321749">
    <property type="component" value="Unassembled WGS sequence"/>
</dbReference>
<dbReference type="AlphaFoldDB" id="A0AAV9I550"/>
<name>A0AAV9I550_9PEZI</name>
<accession>A0AAV9I550</accession>
<sequence>MASSTSPIPVATYGKDPKMAESVRQKLLPDIEVVHCVLTLDAALAELPPLCAGELEISPSSGLGSNSSAPDVSSRKVPQAVFFGGGFSDDEYEKISAAVHARAPRVHMVKVQKRDVLAAGSIGPNPDTIAKVYRKKMAALAAA</sequence>
<organism evidence="1 2">
    <name type="scientific">Cladorrhinum samala</name>
    <dbReference type="NCBI Taxonomy" id="585594"/>
    <lineage>
        <taxon>Eukaryota</taxon>
        <taxon>Fungi</taxon>
        <taxon>Dikarya</taxon>
        <taxon>Ascomycota</taxon>
        <taxon>Pezizomycotina</taxon>
        <taxon>Sordariomycetes</taxon>
        <taxon>Sordariomycetidae</taxon>
        <taxon>Sordariales</taxon>
        <taxon>Podosporaceae</taxon>
        <taxon>Cladorrhinum</taxon>
    </lineage>
</organism>
<gene>
    <name evidence="1" type="ORF">QBC42DRAFT_302227</name>
</gene>
<evidence type="ECO:0000313" key="1">
    <source>
        <dbReference type="EMBL" id="KAK4467159.1"/>
    </source>
</evidence>
<reference evidence="1" key="1">
    <citation type="journal article" date="2023" name="Mol. Phylogenet. Evol.">
        <title>Genome-scale phylogeny and comparative genomics of the fungal order Sordariales.</title>
        <authorList>
            <person name="Hensen N."/>
            <person name="Bonometti L."/>
            <person name="Westerberg I."/>
            <person name="Brannstrom I.O."/>
            <person name="Guillou S."/>
            <person name="Cros-Aarteil S."/>
            <person name="Calhoun S."/>
            <person name="Haridas S."/>
            <person name="Kuo A."/>
            <person name="Mondo S."/>
            <person name="Pangilinan J."/>
            <person name="Riley R."/>
            <person name="LaButti K."/>
            <person name="Andreopoulos B."/>
            <person name="Lipzen A."/>
            <person name="Chen C."/>
            <person name="Yan M."/>
            <person name="Daum C."/>
            <person name="Ng V."/>
            <person name="Clum A."/>
            <person name="Steindorff A."/>
            <person name="Ohm R.A."/>
            <person name="Martin F."/>
            <person name="Silar P."/>
            <person name="Natvig D.O."/>
            <person name="Lalanne C."/>
            <person name="Gautier V."/>
            <person name="Ament-Velasquez S.L."/>
            <person name="Kruys A."/>
            <person name="Hutchinson M.I."/>
            <person name="Powell A.J."/>
            <person name="Barry K."/>
            <person name="Miller A.N."/>
            <person name="Grigoriev I.V."/>
            <person name="Debuchy R."/>
            <person name="Gladieux P."/>
            <person name="Hiltunen Thoren M."/>
            <person name="Johannesson H."/>
        </authorList>
    </citation>
    <scope>NUCLEOTIDE SEQUENCE</scope>
    <source>
        <strain evidence="1">PSN324</strain>
    </source>
</reference>
<dbReference type="EMBL" id="MU864928">
    <property type="protein sequence ID" value="KAK4467159.1"/>
    <property type="molecule type" value="Genomic_DNA"/>
</dbReference>
<protein>
    <submittedName>
        <fullName evidence="1">Uncharacterized protein</fullName>
    </submittedName>
</protein>
<evidence type="ECO:0000313" key="2">
    <source>
        <dbReference type="Proteomes" id="UP001321749"/>
    </source>
</evidence>